<dbReference type="Pfam" id="PF07690">
    <property type="entry name" value="MFS_1"/>
    <property type="match status" value="1"/>
</dbReference>
<feature type="transmembrane region" description="Helical" evidence="4">
    <location>
        <begin position="47"/>
        <end position="65"/>
    </location>
</feature>
<feature type="transmembrane region" description="Helical" evidence="4">
    <location>
        <begin position="7"/>
        <end position="27"/>
    </location>
</feature>
<dbReference type="EMBL" id="CYTW01000007">
    <property type="protein sequence ID" value="CUK15341.1"/>
    <property type="molecule type" value="Genomic_DNA"/>
</dbReference>
<dbReference type="RefSeq" id="WP_058313180.1">
    <property type="nucleotide sequence ID" value="NZ_CYTW01000007.1"/>
</dbReference>
<dbReference type="Gene3D" id="1.20.1250.20">
    <property type="entry name" value="MFS general substrate transporter like domains"/>
    <property type="match status" value="2"/>
</dbReference>
<feature type="transmembrane region" description="Helical" evidence="4">
    <location>
        <begin position="382"/>
        <end position="401"/>
    </location>
</feature>
<dbReference type="AlphaFoldDB" id="A0A0P1IR75"/>
<protein>
    <submittedName>
        <fullName evidence="6">Nitrate transporter</fullName>
    </submittedName>
</protein>
<evidence type="ECO:0000256" key="4">
    <source>
        <dbReference type="SAM" id="Phobius"/>
    </source>
</evidence>
<keyword evidence="2 4" id="KW-1133">Transmembrane helix</keyword>
<dbReference type="InterPro" id="IPR036259">
    <property type="entry name" value="MFS_trans_sf"/>
</dbReference>
<evidence type="ECO:0000256" key="3">
    <source>
        <dbReference type="ARBA" id="ARBA00023136"/>
    </source>
</evidence>
<feature type="transmembrane region" description="Helical" evidence="4">
    <location>
        <begin position="318"/>
        <end position="343"/>
    </location>
</feature>
<dbReference type="PROSITE" id="PS51257">
    <property type="entry name" value="PROKAR_LIPOPROTEIN"/>
    <property type="match status" value="1"/>
</dbReference>
<dbReference type="SUPFAM" id="SSF103473">
    <property type="entry name" value="MFS general substrate transporter"/>
    <property type="match status" value="1"/>
</dbReference>
<dbReference type="PROSITE" id="PS50850">
    <property type="entry name" value="MFS"/>
    <property type="match status" value="1"/>
</dbReference>
<feature type="transmembrane region" description="Helical" evidence="4">
    <location>
        <begin position="103"/>
        <end position="124"/>
    </location>
</feature>
<gene>
    <name evidence="6" type="primary">nasA_2</name>
    <name evidence="6" type="ORF">PH7735_04036</name>
</gene>
<evidence type="ECO:0000256" key="2">
    <source>
        <dbReference type="ARBA" id="ARBA00022989"/>
    </source>
</evidence>
<evidence type="ECO:0000313" key="6">
    <source>
        <dbReference type="EMBL" id="CUK15341.1"/>
    </source>
</evidence>
<accession>A0A0P1IR75</accession>
<dbReference type="InterPro" id="IPR020846">
    <property type="entry name" value="MFS_dom"/>
</dbReference>
<keyword evidence="1 4" id="KW-0812">Transmembrane</keyword>
<dbReference type="GO" id="GO:0022857">
    <property type="term" value="F:transmembrane transporter activity"/>
    <property type="evidence" value="ECO:0007669"/>
    <property type="project" value="InterPro"/>
</dbReference>
<sequence length="410" mass="43320">MEQRAPLFTPVLLVGCAIILVSFAIRASFGVFQIPIADEFGWARAEFSLAIAIQNLAWGIGQPIFGAIAEKIGDRKAIILGALFYAAGLVLSSFAITPTAHQFYEVLVGFGIAGTGFGVILAVIGRASSDENRSMSLAIATAAGSGGQIFGAPLAEWMLGFMTWQSTFTVFAAAILATLFLLPMMRAPSISKVELEESLGAILVKAFKDPSYTLIALGFFSCGYQLGFMTAHFPAMITEMCGAIDPSGMLASLGVSTTSALGAIAISLIGLANIGGTLLAGWAGSRYSKKYLLAGIYTCRTIVAAVFILMPITPTSVIIFSIAMGSLWLATVPLTSGLVAYIYGVRYMGTLYGIVFFSHQLGSFLGVWLGGRMYDTFGDYTMVWWIGIGVGALSAVLHIPVRERPLGAIA</sequence>
<keyword evidence="3 4" id="KW-0472">Membrane</keyword>
<feature type="transmembrane region" description="Helical" evidence="4">
    <location>
        <begin position="253"/>
        <end position="279"/>
    </location>
</feature>
<dbReference type="PANTHER" id="PTHR11360">
    <property type="entry name" value="MONOCARBOXYLATE TRANSPORTER"/>
    <property type="match status" value="1"/>
</dbReference>
<dbReference type="CDD" id="cd17355">
    <property type="entry name" value="MFS_YcxA_like"/>
    <property type="match status" value="1"/>
</dbReference>
<feature type="transmembrane region" description="Helical" evidence="4">
    <location>
        <begin position="212"/>
        <end position="233"/>
    </location>
</feature>
<name>A0A0P1IR75_9RHOB</name>
<proteinExistence type="predicted"/>
<keyword evidence="7" id="KW-1185">Reference proteome</keyword>
<dbReference type="InterPro" id="IPR011701">
    <property type="entry name" value="MFS"/>
</dbReference>
<feature type="transmembrane region" description="Helical" evidence="4">
    <location>
        <begin position="136"/>
        <end position="155"/>
    </location>
</feature>
<organism evidence="6 7">
    <name type="scientific">Shimia thalassica</name>
    <dbReference type="NCBI Taxonomy" id="1715693"/>
    <lineage>
        <taxon>Bacteria</taxon>
        <taxon>Pseudomonadati</taxon>
        <taxon>Pseudomonadota</taxon>
        <taxon>Alphaproteobacteria</taxon>
        <taxon>Rhodobacterales</taxon>
        <taxon>Roseobacteraceae</taxon>
    </lineage>
</organism>
<dbReference type="PANTHER" id="PTHR11360:SF284">
    <property type="entry name" value="EG:103B4.3 PROTEIN-RELATED"/>
    <property type="match status" value="1"/>
</dbReference>
<feature type="transmembrane region" description="Helical" evidence="4">
    <location>
        <begin position="350"/>
        <end position="370"/>
    </location>
</feature>
<feature type="transmembrane region" description="Helical" evidence="4">
    <location>
        <begin position="77"/>
        <end position="97"/>
    </location>
</feature>
<feature type="transmembrane region" description="Helical" evidence="4">
    <location>
        <begin position="161"/>
        <end position="182"/>
    </location>
</feature>
<feature type="domain" description="Major facilitator superfamily (MFS) profile" evidence="5">
    <location>
        <begin position="10"/>
        <end position="406"/>
    </location>
</feature>
<dbReference type="Proteomes" id="UP000051870">
    <property type="component" value="Unassembled WGS sequence"/>
</dbReference>
<evidence type="ECO:0000259" key="5">
    <source>
        <dbReference type="PROSITE" id="PS50850"/>
    </source>
</evidence>
<dbReference type="STRING" id="1715693.PH7735_04036"/>
<feature type="transmembrane region" description="Helical" evidence="4">
    <location>
        <begin position="291"/>
        <end position="312"/>
    </location>
</feature>
<evidence type="ECO:0000313" key="7">
    <source>
        <dbReference type="Proteomes" id="UP000051870"/>
    </source>
</evidence>
<dbReference type="InterPro" id="IPR050327">
    <property type="entry name" value="Proton-linked_MCT"/>
</dbReference>
<evidence type="ECO:0000256" key="1">
    <source>
        <dbReference type="ARBA" id="ARBA00022692"/>
    </source>
</evidence>
<dbReference type="GeneID" id="83883000"/>
<reference evidence="7" key="1">
    <citation type="submission" date="2015-09" db="EMBL/GenBank/DDBJ databases">
        <authorList>
            <person name="Rodrigo-Torres Lidia"/>
            <person name="Arahal R.David."/>
        </authorList>
    </citation>
    <scope>NUCLEOTIDE SEQUENCE [LARGE SCALE GENOMIC DNA]</scope>
    <source>
        <strain evidence="7">CECT 7735</strain>
    </source>
</reference>